<evidence type="ECO:0000313" key="3">
    <source>
        <dbReference type="WBParaSite" id="jg6389"/>
    </source>
</evidence>
<accession>A0A915EHH3</accession>
<sequence length="186" mass="21190">MSTFCHCFDKTLLKNIWENKYQVIVVVYALTECVISMIKAYLSDTRNNSRALWIVSLFALGLFGGVAYKKVHLVVVFSIYNIARIGYCLYQVGHYIHVASTMPLLEVFITACQYKLVGKKEVSNFFIQMAILYAVGAVGLVVLEWLLFKLVRSFHHVQLKKVVPLEKFDNEKELLAPTANAFLNIS</sequence>
<keyword evidence="1" id="KW-1133">Transmembrane helix</keyword>
<evidence type="ECO:0000256" key="1">
    <source>
        <dbReference type="SAM" id="Phobius"/>
    </source>
</evidence>
<reference evidence="3" key="1">
    <citation type="submission" date="2022-11" db="UniProtKB">
        <authorList>
            <consortium name="WormBaseParasite"/>
        </authorList>
    </citation>
    <scope>IDENTIFICATION</scope>
</reference>
<protein>
    <submittedName>
        <fullName evidence="3">Uncharacterized protein</fullName>
    </submittedName>
</protein>
<dbReference type="AlphaFoldDB" id="A0A915EHH3"/>
<keyword evidence="1" id="KW-0812">Transmembrane</keyword>
<proteinExistence type="predicted"/>
<organism evidence="2 3">
    <name type="scientific">Ditylenchus dipsaci</name>
    <dbReference type="NCBI Taxonomy" id="166011"/>
    <lineage>
        <taxon>Eukaryota</taxon>
        <taxon>Metazoa</taxon>
        <taxon>Ecdysozoa</taxon>
        <taxon>Nematoda</taxon>
        <taxon>Chromadorea</taxon>
        <taxon>Rhabditida</taxon>
        <taxon>Tylenchina</taxon>
        <taxon>Tylenchomorpha</taxon>
        <taxon>Sphaerularioidea</taxon>
        <taxon>Anguinidae</taxon>
        <taxon>Anguininae</taxon>
        <taxon>Ditylenchus</taxon>
    </lineage>
</organism>
<dbReference type="Proteomes" id="UP000887574">
    <property type="component" value="Unplaced"/>
</dbReference>
<keyword evidence="1" id="KW-0472">Membrane</keyword>
<keyword evidence="2" id="KW-1185">Reference proteome</keyword>
<name>A0A915EHH3_9BILA</name>
<feature type="transmembrane region" description="Helical" evidence="1">
    <location>
        <begin position="21"/>
        <end position="42"/>
    </location>
</feature>
<dbReference type="WBParaSite" id="jg6389">
    <property type="protein sequence ID" value="jg6389"/>
    <property type="gene ID" value="jg6389"/>
</dbReference>
<feature type="transmembrane region" description="Helical" evidence="1">
    <location>
        <begin position="125"/>
        <end position="148"/>
    </location>
</feature>
<evidence type="ECO:0000313" key="2">
    <source>
        <dbReference type="Proteomes" id="UP000887574"/>
    </source>
</evidence>
<feature type="transmembrane region" description="Helical" evidence="1">
    <location>
        <begin position="51"/>
        <end position="68"/>
    </location>
</feature>